<gene>
    <name evidence="7" type="primary">mraZ</name>
    <name evidence="9" type="ORF">SAMN04488103_10631</name>
</gene>
<dbReference type="GO" id="GO:0005737">
    <property type="term" value="C:cytoplasm"/>
    <property type="evidence" value="ECO:0007669"/>
    <property type="project" value="UniProtKB-UniRule"/>
</dbReference>
<organism evidence="9 10">
    <name type="scientific">Gemmobacter aquatilis</name>
    <dbReference type="NCBI Taxonomy" id="933059"/>
    <lineage>
        <taxon>Bacteria</taxon>
        <taxon>Pseudomonadati</taxon>
        <taxon>Pseudomonadota</taxon>
        <taxon>Alphaproteobacteria</taxon>
        <taxon>Rhodobacterales</taxon>
        <taxon>Paracoccaceae</taxon>
        <taxon>Gemmobacter</taxon>
    </lineage>
</organism>
<dbReference type="InterPro" id="IPR020603">
    <property type="entry name" value="MraZ_dom"/>
</dbReference>
<keyword evidence="5 7" id="KW-0238">DNA-binding</keyword>
<name>A0A1H8HSJ1_9RHOB</name>
<evidence type="ECO:0000313" key="9">
    <source>
        <dbReference type="EMBL" id="SEN59063.1"/>
    </source>
</evidence>
<dbReference type="STRING" id="933059.SAMN04488103_10631"/>
<dbReference type="HAMAP" id="MF_01008">
    <property type="entry name" value="MraZ"/>
    <property type="match status" value="1"/>
</dbReference>
<keyword evidence="2 7" id="KW-0963">Cytoplasm</keyword>
<dbReference type="OrthoDB" id="9807753at2"/>
<accession>A0A1H8HSJ1</accession>
<dbReference type="GO" id="GO:2000143">
    <property type="term" value="P:negative regulation of DNA-templated transcription initiation"/>
    <property type="evidence" value="ECO:0007669"/>
    <property type="project" value="TreeGrafter"/>
</dbReference>
<dbReference type="NCBIfam" id="NF001476">
    <property type="entry name" value="PRK00326.2-2"/>
    <property type="match status" value="1"/>
</dbReference>
<comment type="subcellular location">
    <subcellularLocation>
        <location evidence="7">Cytoplasm</location>
        <location evidence="7">Nucleoid</location>
    </subcellularLocation>
</comment>
<proteinExistence type="inferred from homology"/>
<protein>
    <recommendedName>
        <fullName evidence="1 7">Transcriptional regulator MraZ</fullName>
    </recommendedName>
</protein>
<sequence>MSEAFRGEFSQKVDGKARVSIPAAFRRVLEAGDPAFGEGSRPRLVMVYGSADRKFVECYTITEMKKVEARIRKMPPGNRSRRYLEINLVTLSQTVEVDEDGRIVMPPKVRDKIALTAEDMKDGAEAIFAGTLDTFQIWKRDAYDAELAQQAELEDDILPDGLDMLALLPHDPEE</sequence>
<keyword evidence="10" id="KW-1185">Reference proteome</keyword>
<reference evidence="9 10" key="1">
    <citation type="submission" date="2016-10" db="EMBL/GenBank/DDBJ databases">
        <authorList>
            <person name="de Groot N.N."/>
        </authorList>
    </citation>
    <scope>NUCLEOTIDE SEQUENCE [LARGE SCALE GENOMIC DNA]</scope>
    <source>
        <strain evidence="9 10">DSM 3857</strain>
    </source>
</reference>
<evidence type="ECO:0000256" key="3">
    <source>
        <dbReference type="ARBA" id="ARBA00022737"/>
    </source>
</evidence>
<dbReference type="AlphaFoldDB" id="A0A1H8HSJ1"/>
<keyword evidence="4 7" id="KW-0805">Transcription regulation</keyword>
<dbReference type="InterPro" id="IPR035642">
    <property type="entry name" value="MraZ_N"/>
</dbReference>
<dbReference type="PANTHER" id="PTHR34701:SF1">
    <property type="entry name" value="TRANSCRIPTIONAL REGULATOR MRAZ"/>
    <property type="match status" value="1"/>
</dbReference>
<dbReference type="RefSeq" id="WP_091301854.1">
    <property type="nucleotide sequence ID" value="NZ_FOCE01000006.1"/>
</dbReference>
<dbReference type="Pfam" id="PF02381">
    <property type="entry name" value="MraZ"/>
    <property type="match status" value="1"/>
</dbReference>
<dbReference type="EMBL" id="FOCE01000006">
    <property type="protein sequence ID" value="SEN59063.1"/>
    <property type="molecule type" value="Genomic_DNA"/>
</dbReference>
<dbReference type="InterPro" id="IPR037914">
    <property type="entry name" value="SpoVT-AbrB_sf"/>
</dbReference>
<feature type="domain" description="SpoVT-AbrB" evidence="8">
    <location>
        <begin position="8"/>
        <end position="51"/>
    </location>
</feature>
<keyword evidence="3" id="KW-0677">Repeat</keyword>
<evidence type="ECO:0000256" key="2">
    <source>
        <dbReference type="ARBA" id="ARBA00022490"/>
    </source>
</evidence>
<evidence type="ECO:0000256" key="1">
    <source>
        <dbReference type="ARBA" id="ARBA00013860"/>
    </source>
</evidence>
<dbReference type="PROSITE" id="PS51740">
    <property type="entry name" value="SPOVT_ABRB"/>
    <property type="match status" value="2"/>
</dbReference>
<keyword evidence="6 7" id="KW-0804">Transcription</keyword>
<dbReference type="CDD" id="cd16320">
    <property type="entry name" value="MraZ_N"/>
    <property type="match status" value="1"/>
</dbReference>
<dbReference type="GO" id="GO:0000976">
    <property type="term" value="F:transcription cis-regulatory region binding"/>
    <property type="evidence" value="ECO:0007669"/>
    <property type="project" value="TreeGrafter"/>
</dbReference>
<dbReference type="SUPFAM" id="SSF89447">
    <property type="entry name" value="AbrB/MazE/MraZ-like"/>
    <property type="match status" value="1"/>
</dbReference>
<dbReference type="Gene3D" id="3.40.1550.20">
    <property type="entry name" value="Transcriptional regulator MraZ domain"/>
    <property type="match status" value="1"/>
</dbReference>
<evidence type="ECO:0000313" key="10">
    <source>
        <dbReference type="Proteomes" id="UP000198761"/>
    </source>
</evidence>
<dbReference type="Proteomes" id="UP000198761">
    <property type="component" value="Unassembled WGS sequence"/>
</dbReference>
<feature type="domain" description="SpoVT-AbrB" evidence="8">
    <location>
        <begin position="92"/>
        <end position="142"/>
    </location>
</feature>
<evidence type="ECO:0000259" key="8">
    <source>
        <dbReference type="PROSITE" id="PS51740"/>
    </source>
</evidence>
<comment type="similarity">
    <text evidence="7">Belongs to the MraZ family.</text>
</comment>
<dbReference type="GO" id="GO:0009295">
    <property type="term" value="C:nucleoid"/>
    <property type="evidence" value="ECO:0007669"/>
    <property type="project" value="UniProtKB-SubCell"/>
</dbReference>
<evidence type="ECO:0000256" key="5">
    <source>
        <dbReference type="ARBA" id="ARBA00023125"/>
    </source>
</evidence>
<dbReference type="InterPro" id="IPR038619">
    <property type="entry name" value="MraZ_sf"/>
</dbReference>
<dbReference type="PANTHER" id="PTHR34701">
    <property type="entry name" value="TRANSCRIPTIONAL REGULATOR MRAZ"/>
    <property type="match status" value="1"/>
</dbReference>
<evidence type="ECO:0000256" key="4">
    <source>
        <dbReference type="ARBA" id="ARBA00023015"/>
    </source>
</evidence>
<evidence type="ECO:0000256" key="7">
    <source>
        <dbReference type="HAMAP-Rule" id="MF_01008"/>
    </source>
</evidence>
<evidence type="ECO:0000256" key="6">
    <source>
        <dbReference type="ARBA" id="ARBA00023163"/>
    </source>
</evidence>
<comment type="subunit">
    <text evidence="7">Forms oligomers.</text>
</comment>
<dbReference type="InterPro" id="IPR007159">
    <property type="entry name" value="SpoVT-AbrB_dom"/>
</dbReference>
<dbReference type="GO" id="GO:0003700">
    <property type="term" value="F:DNA-binding transcription factor activity"/>
    <property type="evidence" value="ECO:0007669"/>
    <property type="project" value="UniProtKB-UniRule"/>
</dbReference>
<dbReference type="InterPro" id="IPR003444">
    <property type="entry name" value="MraZ"/>
</dbReference>